<dbReference type="PRINTS" id="PR00049">
    <property type="entry name" value="WILMSTUMOUR"/>
</dbReference>
<dbReference type="SUPFAM" id="SSF54631">
    <property type="entry name" value="CBS-domain pair"/>
    <property type="match status" value="1"/>
</dbReference>
<evidence type="ECO:0000256" key="7">
    <source>
        <dbReference type="SAM" id="MobiDB-lite"/>
    </source>
</evidence>
<feature type="compositionally biased region" description="Pro residues" evidence="7">
    <location>
        <begin position="555"/>
        <end position="566"/>
    </location>
</feature>
<proteinExistence type="predicted"/>
<dbReference type="InterPro" id="IPR044751">
    <property type="entry name" value="Ion_transp-like_CBS"/>
</dbReference>
<comment type="subcellular location">
    <subcellularLocation>
        <location evidence="1">Membrane</location>
        <topology evidence="1">Multi-pass membrane protein</topology>
    </subcellularLocation>
</comment>
<name>A0A9W6BEM7_9CHLO</name>
<dbReference type="InterPro" id="IPR002550">
    <property type="entry name" value="CNNM"/>
</dbReference>
<feature type="region of interest" description="Disordered" evidence="7">
    <location>
        <begin position="361"/>
        <end position="426"/>
    </location>
</feature>
<keyword evidence="5 6" id="KW-0472">Membrane</keyword>
<keyword evidence="2 6" id="KW-0812">Transmembrane</keyword>
<dbReference type="GO" id="GO:0010960">
    <property type="term" value="P:magnesium ion homeostasis"/>
    <property type="evidence" value="ECO:0007669"/>
    <property type="project" value="InterPro"/>
</dbReference>
<dbReference type="EMBL" id="BRXU01000003">
    <property type="protein sequence ID" value="GLC50679.1"/>
    <property type="molecule type" value="Genomic_DNA"/>
</dbReference>
<evidence type="ECO:0000256" key="4">
    <source>
        <dbReference type="ARBA" id="ARBA00022989"/>
    </source>
</evidence>
<evidence type="ECO:0000259" key="9">
    <source>
        <dbReference type="PROSITE" id="PS51846"/>
    </source>
</evidence>
<feature type="transmembrane region" description="Helical" evidence="8">
    <location>
        <begin position="87"/>
        <end position="108"/>
    </location>
</feature>
<organism evidence="10 11">
    <name type="scientific">Pleodorina starrii</name>
    <dbReference type="NCBI Taxonomy" id="330485"/>
    <lineage>
        <taxon>Eukaryota</taxon>
        <taxon>Viridiplantae</taxon>
        <taxon>Chlorophyta</taxon>
        <taxon>core chlorophytes</taxon>
        <taxon>Chlorophyceae</taxon>
        <taxon>CS clade</taxon>
        <taxon>Chlamydomonadales</taxon>
        <taxon>Volvocaceae</taxon>
        <taxon>Pleodorina</taxon>
    </lineage>
</organism>
<dbReference type="GO" id="GO:0005737">
    <property type="term" value="C:cytoplasm"/>
    <property type="evidence" value="ECO:0007669"/>
    <property type="project" value="TreeGrafter"/>
</dbReference>
<dbReference type="PANTHER" id="PTHR12064">
    <property type="entry name" value="METAL TRANSPORTER CNNM"/>
    <property type="match status" value="1"/>
</dbReference>
<evidence type="ECO:0000256" key="3">
    <source>
        <dbReference type="ARBA" id="ARBA00022737"/>
    </source>
</evidence>
<dbReference type="Proteomes" id="UP001165080">
    <property type="component" value="Unassembled WGS sequence"/>
</dbReference>
<evidence type="ECO:0000256" key="2">
    <source>
        <dbReference type="ARBA" id="ARBA00022692"/>
    </source>
</evidence>
<dbReference type="CDD" id="cd04590">
    <property type="entry name" value="CBS_pair_CorC_HlyC_assoc"/>
    <property type="match status" value="1"/>
</dbReference>
<keyword evidence="11" id="KW-1185">Reference proteome</keyword>
<dbReference type="Pfam" id="PF01595">
    <property type="entry name" value="CNNM"/>
    <property type="match status" value="1"/>
</dbReference>
<gene>
    <name evidence="10" type="primary">PLEST006040</name>
    <name evidence="10" type="ORF">PLESTB_000407500</name>
</gene>
<keyword evidence="3" id="KW-0677">Repeat</keyword>
<feature type="compositionally biased region" description="Gly residues" evidence="7">
    <location>
        <begin position="649"/>
        <end position="658"/>
    </location>
</feature>
<keyword evidence="4 6" id="KW-1133">Transmembrane helix</keyword>
<evidence type="ECO:0000256" key="5">
    <source>
        <dbReference type="ARBA" id="ARBA00023136"/>
    </source>
</evidence>
<reference evidence="10 11" key="1">
    <citation type="journal article" date="2023" name="Commun. Biol.">
        <title>Reorganization of the ancestral sex-determining regions during the evolution of trioecy in Pleodorina starrii.</title>
        <authorList>
            <person name="Takahashi K."/>
            <person name="Suzuki S."/>
            <person name="Kawai-Toyooka H."/>
            <person name="Yamamoto K."/>
            <person name="Hamaji T."/>
            <person name="Ootsuki R."/>
            <person name="Yamaguchi H."/>
            <person name="Kawachi M."/>
            <person name="Higashiyama T."/>
            <person name="Nozaki H."/>
        </authorList>
    </citation>
    <scope>NUCLEOTIDE SEQUENCE [LARGE SCALE GENOMIC DNA]</scope>
    <source>
        <strain evidence="10 11">NIES-4479</strain>
    </source>
</reference>
<dbReference type="FunFam" id="3.10.580.10:FF:000101">
    <property type="entry name" value="Predicted protein"/>
    <property type="match status" value="1"/>
</dbReference>
<evidence type="ECO:0000313" key="10">
    <source>
        <dbReference type="EMBL" id="GLC50679.1"/>
    </source>
</evidence>
<sequence>MSILRRVLLGDSDDDSDSSGSAQEDEFLFTLYICISLFLVIMAGLMSGLTLGLMSLDTVELEVLKRSGTPEERACAMKIMPVIKHQHFLLVTLLLCNAAATEALPLFIDRLADPVTAVALSVSVVLVFGEIIPQAVCSRYGLKVGAYSAWFVRILMTLCSPIAWPIGKLLDFMLGPDHSALFRRAQLKALVDLHGTGAGFGGTLSEDEVHVIRGALDLTNKVACKSMTPLDKVFMLSTEDRLDERALQAILMSGHSRIPVHREGNRKAIMGLILVKELVLINPADNTPVHSLRLRELPRLAADTPMYDMLKLFETGKSHMAVLTRTPGSWAGPGGAGSMTGPGGAPLSPWVAEAELAAASGPSALGGGRKQASASWQTHPRGSPFRRPGSAAGPVPGLDGYTALGDEYGSPPPGVGSPSSASLEPGEPVGIITIEDVIEELLQEEIIDETDLYIDNLQSQRVNAAAVAGSLPPRLRQVLSTGLFTPRVGRLGSSLAGGPGSPRAPLNDFGGSGTFGQGLGQGLGGGGASQTAIVVAAGAAGPAGLDGEDGGAAAAPPPPPPPPPPYQRGLGTVASAFAAPAAAEALCGSGVAAAVPAAAGTPLAAAAAPPPPHQGGLELRRVGGSGAAMAGGSGGLTAAFSGGRLSLLRGGGGGGGRSGSPADKDQDAEAKLPLLDADSPRGYVDGDGFGAA</sequence>
<dbReference type="AlphaFoldDB" id="A0A9W6BEM7"/>
<accession>A0A9W6BEM7</accession>
<dbReference type="PANTHER" id="PTHR12064:SF97">
    <property type="entry name" value="METAL TRANSPORTER CNNM-5"/>
    <property type="match status" value="1"/>
</dbReference>
<evidence type="ECO:0000256" key="1">
    <source>
        <dbReference type="ARBA" id="ARBA00004141"/>
    </source>
</evidence>
<dbReference type="InterPro" id="IPR046342">
    <property type="entry name" value="CBS_dom_sf"/>
</dbReference>
<evidence type="ECO:0000256" key="6">
    <source>
        <dbReference type="PROSITE-ProRule" id="PRU01193"/>
    </source>
</evidence>
<dbReference type="GO" id="GO:0030026">
    <property type="term" value="P:intracellular manganese ion homeostasis"/>
    <property type="evidence" value="ECO:0007669"/>
    <property type="project" value="TreeGrafter"/>
</dbReference>
<comment type="caution">
    <text evidence="10">The sequence shown here is derived from an EMBL/GenBank/DDBJ whole genome shotgun (WGS) entry which is preliminary data.</text>
</comment>
<evidence type="ECO:0000256" key="8">
    <source>
        <dbReference type="SAM" id="Phobius"/>
    </source>
</evidence>
<feature type="transmembrane region" description="Helical" evidence="8">
    <location>
        <begin position="114"/>
        <end position="132"/>
    </location>
</feature>
<dbReference type="Gene3D" id="3.10.580.10">
    <property type="entry name" value="CBS-domain"/>
    <property type="match status" value="2"/>
</dbReference>
<dbReference type="PROSITE" id="PS51846">
    <property type="entry name" value="CNNM"/>
    <property type="match status" value="1"/>
</dbReference>
<feature type="transmembrane region" description="Helical" evidence="8">
    <location>
        <begin position="144"/>
        <end position="164"/>
    </location>
</feature>
<feature type="region of interest" description="Disordered" evidence="7">
    <location>
        <begin position="545"/>
        <end position="570"/>
    </location>
</feature>
<protein>
    <recommendedName>
        <fullName evidence="9">CNNM transmembrane domain-containing protein</fullName>
    </recommendedName>
</protein>
<dbReference type="GO" id="GO:0016020">
    <property type="term" value="C:membrane"/>
    <property type="evidence" value="ECO:0007669"/>
    <property type="project" value="UniProtKB-SubCell"/>
</dbReference>
<evidence type="ECO:0000313" key="11">
    <source>
        <dbReference type="Proteomes" id="UP001165080"/>
    </source>
</evidence>
<dbReference type="InterPro" id="IPR045095">
    <property type="entry name" value="ACDP"/>
</dbReference>
<feature type="transmembrane region" description="Helical" evidence="8">
    <location>
        <begin position="29"/>
        <end position="56"/>
    </location>
</feature>
<feature type="region of interest" description="Disordered" evidence="7">
    <location>
        <begin position="646"/>
        <end position="692"/>
    </location>
</feature>
<feature type="domain" description="CNNM transmembrane" evidence="9">
    <location>
        <begin position="25"/>
        <end position="208"/>
    </location>
</feature>